<proteinExistence type="predicted"/>
<sequence length="159" mass="17509">MESPDHAPVPLVDTKPASGTPARGYSWEQFKPNHTKSLKHGAYSERMIAPLAAEIANELLETYPRLRGFREAVLEYARIDAQVERLQAHVDEHGELGEDGDPTGAAKLLLRTRVHLANRADSLGLTPLANARLGKDNAAAQFDLAKLFAEMAKQDQRDT</sequence>
<feature type="region of interest" description="Disordered" evidence="1">
    <location>
        <begin position="1"/>
        <end position="28"/>
    </location>
</feature>
<evidence type="ECO:0000256" key="1">
    <source>
        <dbReference type="SAM" id="MobiDB-lite"/>
    </source>
</evidence>
<dbReference type="AlphaFoldDB" id="A0AAX3T8F6"/>
<name>A0AAX3T8F6_9ACTN</name>
<evidence type="ECO:0000313" key="3">
    <source>
        <dbReference type="Proteomes" id="UP001213504"/>
    </source>
</evidence>
<accession>A0AAX3T8F6</accession>
<dbReference type="Proteomes" id="UP001213504">
    <property type="component" value="Chromosome"/>
</dbReference>
<protein>
    <recommendedName>
        <fullName evidence="4">Terminase small subunit</fullName>
    </recommendedName>
</protein>
<dbReference type="EMBL" id="CP121270">
    <property type="protein sequence ID" value="WFP25415.1"/>
    <property type="molecule type" value="Genomic_DNA"/>
</dbReference>
<gene>
    <name evidence="2" type="ORF">P9A14_02505</name>
</gene>
<evidence type="ECO:0008006" key="4">
    <source>
        <dbReference type="Google" id="ProtNLM"/>
    </source>
</evidence>
<organism evidence="2 3">
    <name type="scientific">Gordonia hongkongensis</name>
    <dbReference type="NCBI Taxonomy" id="1701090"/>
    <lineage>
        <taxon>Bacteria</taxon>
        <taxon>Bacillati</taxon>
        <taxon>Actinomycetota</taxon>
        <taxon>Actinomycetes</taxon>
        <taxon>Mycobacteriales</taxon>
        <taxon>Gordoniaceae</taxon>
        <taxon>Gordonia</taxon>
    </lineage>
</organism>
<evidence type="ECO:0000313" key="2">
    <source>
        <dbReference type="EMBL" id="WFP25415.1"/>
    </source>
</evidence>
<dbReference type="RefSeq" id="WP_165630686.1">
    <property type="nucleotide sequence ID" value="NZ_CP121270.1"/>
</dbReference>
<reference evidence="2" key="1">
    <citation type="submission" date="2023-04" db="EMBL/GenBank/DDBJ databases">
        <title>Complete genome sequence of a phthalic acid esters degrading bacterial strain.</title>
        <authorList>
            <person name="Weng L."/>
            <person name="Jia Y."/>
            <person name="Ren L."/>
        </authorList>
    </citation>
    <scope>NUCLEOTIDE SEQUENCE</scope>
    <source>
        <strain evidence="2">RL-LY01</strain>
    </source>
</reference>